<gene>
    <name evidence="2" type="ORF">BL253_04285</name>
</gene>
<accession>A0A1V2IIU9</accession>
<organism evidence="2 3">
    <name type="scientific">Pseudofrankia asymbiotica</name>
    <dbReference type="NCBI Taxonomy" id="1834516"/>
    <lineage>
        <taxon>Bacteria</taxon>
        <taxon>Bacillati</taxon>
        <taxon>Actinomycetota</taxon>
        <taxon>Actinomycetes</taxon>
        <taxon>Frankiales</taxon>
        <taxon>Frankiaceae</taxon>
        <taxon>Pseudofrankia</taxon>
    </lineage>
</organism>
<keyword evidence="3" id="KW-1185">Reference proteome</keyword>
<evidence type="ECO:0000313" key="3">
    <source>
        <dbReference type="Proteomes" id="UP000188929"/>
    </source>
</evidence>
<dbReference type="AlphaFoldDB" id="A0A1V2IIU9"/>
<dbReference type="Proteomes" id="UP000188929">
    <property type="component" value="Unassembled WGS sequence"/>
</dbReference>
<comment type="caution">
    <text evidence="2">The sequence shown here is derived from an EMBL/GenBank/DDBJ whole genome shotgun (WGS) entry which is preliminary data.</text>
</comment>
<protein>
    <submittedName>
        <fullName evidence="2">Uncharacterized protein</fullName>
    </submittedName>
</protein>
<feature type="region of interest" description="Disordered" evidence="1">
    <location>
        <begin position="1"/>
        <end position="24"/>
    </location>
</feature>
<name>A0A1V2IIU9_9ACTN</name>
<evidence type="ECO:0000313" key="2">
    <source>
        <dbReference type="EMBL" id="ONH32910.1"/>
    </source>
</evidence>
<dbReference type="EMBL" id="MOMC01000008">
    <property type="protein sequence ID" value="ONH32910.1"/>
    <property type="molecule type" value="Genomic_DNA"/>
</dbReference>
<proteinExistence type="predicted"/>
<evidence type="ECO:0000256" key="1">
    <source>
        <dbReference type="SAM" id="MobiDB-lite"/>
    </source>
</evidence>
<reference evidence="3" key="1">
    <citation type="submission" date="2016-10" db="EMBL/GenBank/DDBJ databases">
        <title>Frankia sp. NRRL B-16386 Genome sequencing.</title>
        <authorList>
            <person name="Ghodhbane-Gtari F."/>
            <person name="Swanson E."/>
            <person name="Gueddou A."/>
            <person name="Hezbri K."/>
            <person name="Ktari K."/>
            <person name="Nouioui I."/>
            <person name="Morris K."/>
            <person name="Simpson S."/>
            <person name="Abebe-Akele F."/>
            <person name="Thomas K."/>
            <person name="Gtari M."/>
            <person name="Tisa L.S."/>
        </authorList>
    </citation>
    <scope>NUCLEOTIDE SEQUENCE [LARGE SCALE GENOMIC DNA]</scope>
    <source>
        <strain evidence="3">NRRL B-16386</strain>
    </source>
</reference>
<sequence length="62" mass="6575">MSPTAARARITGSQADARPGWCTGNQRRRVTDALATPIRRLTGQIGAGILDDPVITPGMWDG</sequence>
<dbReference type="STRING" id="1834516.BL253_04285"/>